<name>A0A8J6QGQ1_9FLAO</name>
<dbReference type="EMBL" id="JACVXC010000004">
    <property type="protein sequence ID" value="MBD0836225.1"/>
    <property type="molecule type" value="Genomic_DNA"/>
</dbReference>
<evidence type="ECO:0000313" key="2">
    <source>
        <dbReference type="Proteomes" id="UP000602057"/>
    </source>
</evidence>
<accession>A0A8J6QGQ1</accession>
<keyword evidence="2" id="KW-1185">Reference proteome</keyword>
<evidence type="ECO:0000313" key="1">
    <source>
        <dbReference type="EMBL" id="MBD0836225.1"/>
    </source>
</evidence>
<comment type="caution">
    <text evidence="1">The sequence shown here is derived from an EMBL/GenBank/DDBJ whole genome shotgun (WGS) entry which is preliminary data.</text>
</comment>
<proteinExistence type="predicted"/>
<dbReference type="PROSITE" id="PS51257">
    <property type="entry name" value="PROKAR_LIPOPROTEIN"/>
    <property type="match status" value="1"/>
</dbReference>
<organism evidence="1 2">
    <name type="scientific">Aestuariibaculum suncheonense</name>
    <dbReference type="NCBI Taxonomy" id="1028745"/>
    <lineage>
        <taxon>Bacteria</taxon>
        <taxon>Pseudomonadati</taxon>
        <taxon>Bacteroidota</taxon>
        <taxon>Flavobacteriia</taxon>
        <taxon>Flavobacteriales</taxon>
        <taxon>Flavobacteriaceae</taxon>
    </lineage>
</organism>
<protein>
    <submittedName>
        <fullName evidence="1">Uncharacterized protein</fullName>
    </submittedName>
</protein>
<dbReference type="RefSeq" id="WP_188216709.1">
    <property type="nucleotide sequence ID" value="NZ_BAABGH010000007.1"/>
</dbReference>
<dbReference type="AlphaFoldDB" id="A0A8J6QGQ1"/>
<reference evidence="1" key="2">
    <citation type="submission" date="2020-09" db="EMBL/GenBank/DDBJ databases">
        <authorList>
            <person name="Wu Z."/>
        </authorList>
    </citation>
    <scope>NUCLEOTIDE SEQUENCE</scope>
    <source>
        <strain evidence="1">SC17</strain>
    </source>
</reference>
<dbReference type="Proteomes" id="UP000602057">
    <property type="component" value="Unassembled WGS sequence"/>
</dbReference>
<gene>
    <name evidence="1" type="ORF">ICJ84_12315</name>
</gene>
<reference evidence="1" key="1">
    <citation type="journal article" date="2013" name="Int. J. Syst. Evol. Microbiol.">
        <title>Aestuariibaculum suncheonense gen. nov., sp. nov., a marine bacterium of the family Flavobacteriaceae isolated from a tidal flat and emended descriptions of the genera Gaetbulibacter and Tamlana.</title>
        <authorList>
            <person name="Jeong S.H."/>
            <person name="Park M.S."/>
            <person name="Jin H.M."/>
            <person name="Lee K."/>
            <person name="Park W."/>
            <person name="Jeon C.O."/>
        </authorList>
    </citation>
    <scope>NUCLEOTIDE SEQUENCE</scope>
    <source>
        <strain evidence="1">SC17</strain>
    </source>
</reference>
<sequence>MKQIALFLFTAFLITACSNQTNDEVITSEIEDTTIVNSTLEISNLMDLKIIEGVGLGDVITLGMSREEIIAIATGVDCASDNQCSFRLSPETGTITVHFANDVVDLIEIGQFGVFPEYLWETSKGVTSQTLPSEVAEIYEGSEIETYTTHTNIIALDYGYTFASYLRYGDGSSQRVVTHQVYAVGGRPEVTYRNFQGFIEIINTKRKSTQYDVQITITTPDPGKEAVEVFLPSVDVPGQSSIKLDPESYLPLDGSLGTYYYTVDLLIAKGRKSSVASTYTGSFKLVEFIE</sequence>